<sequence length="90" mass="9893">MLGITNQAKVQGRIDEGYPLLWAIPEEGSGFGLGPNFILKGTEELYTCQKIIDLLGTREFSELRASVGYVVKDDVPIALFGKKPKLIPNL</sequence>
<protein>
    <submittedName>
        <fullName evidence="1">Uncharacterized protein</fullName>
    </submittedName>
</protein>
<accession>X1TEC4</accession>
<dbReference type="AlphaFoldDB" id="X1TEC4"/>
<reference evidence="1" key="1">
    <citation type="journal article" date="2014" name="Front. Microbiol.">
        <title>High frequency of phylogenetically diverse reductive dehalogenase-homologous genes in deep subseafloor sedimentary metagenomes.</title>
        <authorList>
            <person name="Kawai M."/>
            <person name="Futagami T."/>
            <person name="Toyoda A."/>
            <person name="Takaki Y."/>
            <person name="Nishi S."/>
            <person name="Hori S."/>
            <person name="Arai W."/>
            <person name="Tsubouchi T."/>
            <person name="Morono Y."/>
            <person name="Uchiyama I."/>
            <person name="Ito T."/>
            <person name="Fujiyama A."/>
            <person name="Inagaki F."/>
            <person name="Takami H."/>
        </authorList>
    </citation>
    <scope>NUCLEOTIDE SEQUENCE</scope>
    <source>
        <strain evidence="1">Expedition CK06-06</strain>
    </source>
</reference>
<gene>
    <name evidence="1" type="ORF">S12H4_15108</name>
</gene>
<dbReference type="EMBL" id="BARW01007235">
    <property type="protein sequence ID" value="GAI85940.1"/>
    <property type="molecule type" value="Genomic_DNA"/>
</dbReference>
<comment type="caution">
    <text evidence="1">The sequence shown here is derived from an EMBL/GenBank/DDBJ whole genome shotgun (WGS) entry which is preliminary data.</text>
</comment>
<proteinExistence type="predicted"/>
<feature type="non-terminal residue" evidence="1">
    <location>
        <position position="90"/>
    </location>
</feature>
<evidence type="ECO:0000313" key="1">
    <source>
        <dbReference type="EMBL" id="GAI85940.1"/>
    </source>
</evidence>
<organism evidence="1">
    <name type="scientific">marine sediment metagenome</name>
    <dbReference type="NCBI Taxonomy" id="412755"/>
    <lineage>
        <taxon>unclassified sequences</taxon>
        <taxon>metagenomes</taxon>
        <taxon>ecological metagenomes</taxon>
    </lineage>
</organism>
<name>X1TEC4_9ZZZZ</name>
<dbReference type="Gene3D" id="3.40.190.10">
    <property type="entry name" value="Periplasmic binding protein-like II"/>
    <property type="match status" value="2"/>
</dbReference>